<evidence type="ECO:0000256" key="7">
    <source>
        <dbReference type="SAM" id="Phobius"/>
    </source>
</evidence>
<comment type="subcellular location">
    <subcellularLocation>
        <location evidence="1">Cell membrane</location>
        <topology evidence="1">Multi-pass membrane protein</topology>
    </subcellularLocation>
</comment>
<evidence type="ECO:0000256" key="5">
    <source>
        <dbReference type="ARBA" id="ARBA00022989"/>
    </source>
</evidence>
<feature type="transmembrane region" description="Helical" evidence="7">
    <location>
        <begin position="154"/>
        <end position="173"/>
    </location>
</feature>
<evidence type="ECO:0000256" key="6">
    <source>
        <dbReference type="ARBA" id="ARBA00023136"/>
    </source>
</evidence>
<feature type="transmembrane region" description="Helical" evidence="7">
    <location>
        <begin position="93"/>
        <end position="109"/>
    </location>
</feature>
<dbReference type="OrthoDB" id="2640962at2"/>
<dbReference type="RefSeq" id="WP_137018391.1">
    <property type="nucleotide sequence ID" value="NZ_SZNS01000036.1"/>
</dbReference>
<keyword evidence="6 7" id="KW-0472">Membrane</keyword>
<evidence type="ECO:0000259" key="8">
    <source>
        <dbReference type="PROSITE" id="PS50850"/>
    </source>
</evidence>
<dbReference type="InterPro" id="IPR036259">
    <property type="entry name" value="MFS_trans_sf"/>
</dbReference>
<sequence>MNYKLFVFYQGTVGMAASMIFPFYILLIKNVGTSYSQFGWAYGIFSLTAALSYPLIGKFTDKTGDKAFLLIYSWGMALILLAFPLAYEIWHVYLLQIIMGVLGAVQKNTEKTVLARYVTKKTAGTEIGNYHVWTSVGAAAAVIATGYLVDFLTIGSIFYIASLMFAWSGFIIMKMEKNTSLSNAEKIKI</sequence>
<feature type="transmembrane region" description="Helical" evidence="7">
    <location>
        <begin position="68"/>
        <end position="87"/>
    </location>
</feature>
<proteinExistence type="predicted"/>
<keyword evidence="2" id="KW-0813">Transport</keyword>
<dbReference type="InterPro" id="IPR020846">
    <property type="entry name" value="MFS_dom"/>
</dbReference>
<protein>
    <submittedName>
        <fullName evidence="9">MFS transporter</fullName>
    </submittedName>
</protein>
<feature type="domain" description="Major facilitator superfamily (MFS) profile" evidence="8">
    <location>
        <begin position="1"/>
        <end position="189"/>
    </location>
</feature>
<dbReference type="PANTHER" id="PTHR43414">
    <property type="entry name" value="MULTIDRUG RESISTANCE PROTEIN MDTG"/>
    <property type="match status" value="1"/>
</dbReference>
<comment type="caution">
    <text evidence="9">The sequence shown here is derived from an EMBL/GenBank/DDBJ whole genome shotgun (WGS) entry which is preliminary data.</text>
</comment>
<keyword evidence="4 7" id="KW-0812">Transmembrane</keyword>
<evidence type="ECO:0000256" key="3">
    <source>
        <dbReference type="ARBA" id="ARBA00022475"/>
    </source>
</evidence>
<feature type="transmembrane region" description="Helical" evidence="7">
    <location>
        <begin position="130"/>
        <end position="148"/>
    </location>
</feature>
<dbReference type="Gene3D" id="1.20.1250.20">
    <property type="entry name" value="MFS general substrate transporter like domains"/>
    <property type="match status" value="1"/>
</dbReference>
<reference evidence="9 10" key="1">
    <citation type="journal article" date="2019" name="Environ. Microbiol.">
        <title>An active ?-lactamase is a part of an orchestrated cell wall stress resistance network of Bacillus subtilis and related rhizosphere species.</title>
        <authorList>
            <person name="Bucher T."/>
            <person name="Keren-Paz A."/>
            <person name="Hausser J."/>
            <person name="Olender T."/>
            <person name="Cytryn E."/>
            <person name="Kolodkin-Gal I."/>
        </authorList>
    </citation>
    <scope>NUCLEOTIDE SEQUENCE [LARGE SCALE GENOMIC DNA]</scope>
    <source>
        <strain evidence="9 10">I4</strain>
    </source>
</reference>
<name>A0A9X8ZD91_9BACI</name>
<evidence type="ECO:0000256" key="4">
    <source>
        <dbReference type="ARBA" id="ARBA00022692"/>
    </source>
</evidence>
<dbReference type="GO" id="GO:0005886">
    <property type="term" value="C:plasma membrane"/>
    <property type="evidence" value="ECO:0007669"/>
    <property type="project" value="UniProtKB-SubCell"/>
</dbReference>
<evidence type="ECO:0000256" key="1">
    <source>
        <dbReference type="ARBA" id="ARBA00004651"/>
    </source>
</evidence>
<organism evidence="9 10">
    <name type="scientific">Peribacillus simplex</name>
    <dbReference type="NCBI Taxonomy" id="1478"/>
    <lineage>
        <taxon>Bacteria</taxon>
        <taxon>Bacillati</taxon>
        <taxon>Bacillota</taxon>
        <taxon>Bacilli</taxon>
        <taxon>Bacillales</taxon>
        <taxon>Bacillaceae</taxon>
        <taxon>Peribacillus</taxon>
    </lineage>
</organism>
<dbReference type="Proteomes" id="UP000309170">
    <property type="component" value="Unassembled WGS sequence"/>
</dbReference>
<evidence type="ECO:0000313" key="10">
    <source>
        <dbReference type="Proteomes" id="UP000309170"/>
    </source>
</evidence>
<evidence type="ECO:0000313" key="9">
    <source>
        <dbReference type="EMBL" id="TKH07612.1"/>
    </source>
</evidence>
<dbReference type="GO" id="GO:0022857">
    <property type="term" value="F:transmembrane transporter activity"/>
    <property type="evidence" value="ECO:0007669"/>
    <property type="project" value="InterPro"/>
</dbReference>
<dbReference type="EMBL" id="SZNT01000491">
    <property type="protein sequence ID" value="TKH07612.1"/>
    <property type="molecule type" value="Genomic_DNA"/>
</dbReference>
<dbReference type="PANTHER" id="PTHR43414:SF6">
    <property type="entry name" value="MULTIDRUG RESISTANCE PROTEIN MDTG"/>
    <property type="match status" value="1"/>
</dbReference>
<keyword evidence="5 7" id="KW-1133">Transmembrane helix</keyword>
<feature type="transmembrane region" description="Helical" evidence="7">
    <location>
        <begin position="39"/>
        <end position="56"/>
    </location>
</feature>
<keyword evidence="3" id="KW-1003">Cell membrane</keyword>
<dbReference type="Pfam" id="PF07690">
    <property type="entry name" value="MFS_1"/>
    <property type="match status" value="1"/>
</dbReference>
<dbReference type="PROSITE" id="PS50850">
    <property type="entry name" value="MFS"/>
    <property type="match status" value="1"/>
</dbReference>
<accession>A0A9X8ZD91</accession>
<evidence type="ECO:0000256" key="2">
    <source>
        <dbReference type="ARBA" id="ARBA00022448"/>
    </source>
</evidence>
<dbReference type="SUPFAM" id="SSF103473">
    <property type="entry name" value="MFS general substrate transporter"/>
    <property type="match status" value="1"/>
</dbReference>
<dbReference type="AlphaFoldDB" id="A0A9X8ZD91"/>
<feature type="transmembrane region" description="Helical" evidence="7">
    <location>
        <begin position="7"/>
        <end position="27"/>
    </location>
</feature>
<gene>
    <name evidence="9" type="ORF">FC678_22530</name>
</gene>
<dbReference type="InterPro" id="IPR011701">
    <property type="entry name" value="MFS"/>
</dbReference>